<protein>
    <recommendedName>
        <fullName evidence="7">SEC63 domain-containing protein</fullName>
    </recommendedName>
</protein>
<evidence type="ECO:0000259" key="7">
    <source>
        <dbReference type="SMART" id="SM00973"/>
    </source>
</evidence>
<dbReference type="PANTHER" id="PTHR24075:SF6">
    <property type="entry name" value="ACTIVATING SIGNAL COINTEGRATOR 1 COMPLEX SUBUNIT 3"/>
    <property type="match status" value="1"/>
</dbReference>
<dbReference type="Gene3D" id="1.10.10.10">
    <property type="entry name" value="Winged helix-like DNA-binding domain superfamily/Winged helix DNA-binding domain"/>
    <property type="match status" value="1"/>
</dbReference>
<sequence>MCVSLCSYYNLDDVSHDTINKYLSTLVEGALRDLERSYCMEIQEDGRTIEALTYGRISSYYYLKHQTIRMFKERLRAEMPDAEEYAELPVRHNEDQLNSQLAQQLPLAVAPHSYDNAHTKTHLLLQAHFSRAALPCTDYGTDTKTVLDNAIRISQAMLDVAANEGWLVTALSICNLVQMIVQGRWLTDSSLLTLPHLEQQDLHLFR</sequence>
<keyword evidence="4" id="KW-0067">ATP-binding</keyword>
<keyword evidence="4" id="KW-0547">Nucleotide-binding</keyword>
<dbReference type="Pfam" id="PF02889">
    <property type="entry name" value="Sec63"/>
    <property type="match status" value="1"/>
</dbReference>
<keyword evidence="5" id="KW-1133">Transmembrane helix</keyword>
<keyword evidence="9" id="KW-1185">Reference proteome</keyword>
<gene>
    <name evidence="8" type="ORF">NHX12_002155</name>
</gene>
<comment type="subcellular location">
    <subcellularLocation>
        <location evidence="1">Membrane</location>
        <topology evidence="1">Multi-pass membrane protein</topology>
    </subcellularLocation>
</comment>
<evidence type="ECO:0000256" key="6">
    <source>
        <dbReference type="ARBA" id="ARBA00023136"/>
    </source>
</evidence>
<comment type="caution">
    <text evidence="8">The sequence shown here is derived from an EMBL/GenBank/DDBJ whole genome shotgun (WGS) entry which is preliminary data.</text>
</comment>
<evidence type="ECO:0000256" key="4">
    <source>
        <dbReference type="ARBA" id="ARBA00022806"/>
    </source>
</evidence>
<feature type="domain" description="SEC63" evidence="7">
    <location>
        <begin position="51"/>
        <end position="205"/>
    </location>
</feature>
<dbReference type="OrthoDB" id="5575at2759"/>
<dbReference type="GO" id="GO:0043138">
    <property type="term" value="F:3'-5' DNA helicase activity"/>
    <property type="evidence" value="ECO:0007669"/>
    <property type="project" value="TreeGrafter"/>
</dbReference>
<dbReference type="Gene3D" id="1.10.3380.10">
    <property type="entry name" value="Sec63 N-terminal domain-like domain"/>
    <property type="match status" value="1"/>
</dbReference>
<dbReference type="EMBL" id="JANIIK010000109">
    <property type="protein sequence ID" value="KAJ3598650.1"/>
    <property type="molecule type" value="Genomic_DNA"/>
</dbReference>
<evidence type="ECO:0000256" key="1">
    <source>
        <dbReference type="ARBA" id="ARBA00004141"/>
    </source>
</evidence>
<dbReference type="InterPro" id="IPR057842">
    <property type="entry name" value="WH_MER3"/>
</dbReference>
<organism evidence="8 9">
    <name type="scientific">Muraenolepis orangiensis</name>
    <name type="common">Patagonian moray cod</name>
    <dbReference type="NCBI Taxonomy" id="630683"/>
    <lineage>
        <taxon>Eukaryota</taxon>
        <taxon>Metazoa</taxon>
        <taxon>Chordata</taxon>
        <taxon>Craniata</taxon>
        <taxon>Vertebrata</taxon>
        <taxon>Euteleostomi</taxon>
        <taxon>Actinopterygii</taxon>
        <taxon>Neopterygii</taxon>
        <taxon>Teleostei</taxon>
        <taxon>Neoteleostei</taxon>
        <taxon>Acanthomorphata</taxon>
        <taxon>Zeiogadaria</taxon>
        <taxon>Gadariae</taxon>
        <taxon>Gadiformes</taxon>
        <taxon>Muraenolepidoidei</taxon>
        <taxon>Muraenolepididae</taxon>
        <taxon>Muraenolepis</taxon>
    </lineage>
</organism>
<evidence type="ECO:0000313" key="8">
    <source>
        <dbReference type="EMBL" id="KAJ3598650.1"/>
    </source>
</evidence>
<dbReference type="InterPro" id="IPR036388">
    <property type="entry name" value="WH-like_DNA-bd_sf"/>
</dbReference>
<keyword evidence="6" id="KW-0472">Membrane</keyword>
<dbReference type="FunFam" id="1.10.3380.10:FF:000002">
    <property type="entry name" value="Activating signal cointegrator 1 complex subunit 3"/>
    <property type="match status" value="1"/>
</dbReference>
<proteinExistence type="predicted"/>
<accession>A0A9Q0E129</accession>
<reference evidence="8" key="1">
    <citation type="submission" date="2022-07" db="EMBL/GenBank/DDBJ databases">
        <title>Chromosome-level genome of Muraenolepis orangiensis.</title>
        <authorList>
            <person name="Kim J."/>
        </authorList>
    </citation>
    <scope>NUCLEOTIDE SEQUENCE</scope>
    <source>
        <strain evidence="8">KU_S4_2022</strain>
        <tissue evidence="8">Muscle</tissue>
    </source>
</reference>
<dbReference type="SMART" id="SM00973">
    <property type="entry name" value="Sec63"/>
    <property type="match status" value="1"/>
</dbReference>
<evidence type="ECO:0000256" key="3">
    <source>
        <dbReference type="ARBA" id="ARBA00022801"/>
    </source>
</evidence>
<dbReference type="AlphaFoldDB" id="A0A9Q0E129"/>
<dbReference type="GO" id="GO:0005634">
    <property type="term" value="C:nucleus"/>
    <property type="evidence" value="ECO:0007669"/>
    <property type="project" value="TreeGrafter"/>
</dbReference>
<dbReference type="Pfam" id="PF23445">
    <property type="entry name" value="WHD_SNRNP200"/>
    <property type="match status" value="1"/>
</dbReference>
<dbReference type="SUPFAM" id="SSF158702">
    <property type="entry name" value="Sec63 N-terminal domain-like"/>
    <property type="match status" value="1"/>
</dbReference>
<keyword evidence="3" id="KW-0378">Hydrolase</keyword>
<evidence type="ECO:0000313" key="9">
    <source>
        <dbReference type="Proteomes" id="UP001148018"/>
    </source>
</evidence>
<dbReference type="GO" id="GO:0003723">
    <property type="term" value="F:RNA binding"/>
    <property type="evidence" value="ECO:0007669"/>
    <property type="project" value="TreeGrafter"/>
</dbReference>
<dbReference type="GO" id="GO:0016020">
    <property type="term" value="C:membrane"/>
    <property type="evidence" value="ECO:0007669"/>
    <property type="project" value="UniProtKB-SubCell"/>
</dbReference>
<keyword evidence="2" id="KW-0812">Transmembrane</keyword>
<dbReference type="Proteomes" id="UP001148018">
    <property type="component" value="Unassembled WGS sequence"/>
</dbReference>
<evidence type="ECO:0000256" key="5">
    <source>
        <dbReference type="ARBA" id="ARBA00022989"/>
    </source>
</evidence>
<keyword evidence="4" id="KW-0347">Helicase</keyword>
<dbReference type="InterPro" id="IPR004179">
    <property type="entry name" value="Sec63-dom"/>
</dbReference>
<name>A0A9Q0E129_9TELE</name>
<evidence type="ECO:0000256" key="2">
    <source>
        <dbReference type="ARBA" id="ARBA00022692"/>
    </source>
</evidence>
<dbReference type="PANTHER" id="PTHR24075">
    <property type="entry name" value="SEC63 DOMAIN-CONTAINING"/>
    <property type="match status" value="1"/>
</dbReference>